<dbReference type="AlphaFoldDB" id="A0A8K0PFI0"/>
<feature type="compositionally biased region" description="Polar residues" evidence="1">
    <location>
        <begin position="33"/>
        <end position="45"/>
    </location>
</feature>
<feature type="compositionally biased region" description="Basic and acidic residues" evidence="1">
    <location>
        <begin position="75"/>
        <end position="112"/>
    </location>
</feature>
<evidence type="ECO:0000313" key="3">
    <source>
        <dbReference type="Proteomes" id="UP000809789"/>
    </source>
</evidence>
<comment type="caution">
    <text evidence="2">The sequence shown here is derived from an EMBL/GenBank/DDBJ whole genome shotgun (WGS) entry which is preliminary data.</text>
</comment>
<dbReference type="EMBL" id="JAESVG020000008">
    <property type="protein sequence ID" value="KAG8625288.1"/>
    <property type="molecule type" value="Genomic_DNA"/>
</dbReference>
<gene>
    <name evidence="2" type="ORF">KVT40_007039</name>
</gene>
<feature type="region of interest" description="Disordered" evidence="1">
    <location>
        <begin position="1"/>
        <end position="136"/>
    </location>
</feature>
<evidence type="ECO:0000256" key="1">
    <source>
        <dbReference type="SAM" id="MobiDB-lite"/>
    </source>
</evidence>
<accession>A0A8K0PFI0</accession>
<reference evidence="2" key="1">
    <citation type="submission" date="2021-07" db="EMBL/GenBank/DDBJ databases">
        <title>Elsinoe batatas strain:CRI-CJ2 Genome sequencing and assembly.</title>
        <authorList>
            <person name="Huang L."/>
        </authorList>
    </citation>
    <scope>NUCLEOTIDE SEQUENCE</scope>
    <source>
        <strain evidence="2">CRI-CJ2</strain>
    </source>
</reference>
<proteinExistence type="predicted"/>
<keyword evidence="3" id="KW-1185">Reference proteome</keyword>
<protein>
    <submittedName>
        <fullName evidence="2">Uncharacterized protein</fullName>
    </submittedName>
</protein>
<feature type="compositionally biased region" description="Basic residues" evidence="1">
    <location>
        <begin position="65"/>
        <end position="74"/>
    </location>
</feature>
<name>A0A8K0PFI0_9PEZI</name>
<evidence type="ECO:0000313" key="2">
    <source>
        <dbReference type="EMBL" id="KAG8625288.1"/>
    </source>
</evidence>
<organism evidence="2 3">
    <name type="scientific">Elsinoe batatas</name>
    <dbReference type="NCBI Taxonomy" id="2601811"/>
    <lineage>
        <taxon>Eukaryota</taxon>
        <taxon>Fungi</taxon>
        <taxon>Dikarya</taxon>
        <taxon>Ascomycota</taxon>
        <taxon>Pezizomycotina</taxon>
        <taxon>Dothideomycetes</taxon>
        <taxon>Dothideomycetidae</taxon>
        <taxon>Myriangiales</taxon>
        <taxon>Elsinoaceae</taxon>
        <taxon>Elsinoe</taxon>
    </lineage>
</organism>
<sequence>MSKEYEGRNPLDMAKQAEQNLNSYDAKVGRGGNDSTLESGVNESGAQKFPGGDVVYGSAASGSRRQPHHPSRPTKARDFEGLGGPEDKARKYAEDHGGADDVRSNIRDHSTADRSGGGGHVPDVTAKGIGKATDVQ</sequence>
<dbReference type="Proteomes" id="UP000809789">
    <property type="component" value="Unassembled WGS sequence"/>
</dbReference>
<dbReference type="OrthoDB" id="3359339at2759"/>